<gene>
    <name evidence="6" type="ORF">C6W88_11015</name>
</gene>
<keyword evidence="2" id="KW-0238">DNA-binding</keyword>
<dbReference type="SMART" id="SM00342">
    <property type="entry name" value="HTH_ARAC"/>
    <property type="match status" value="1"/>
</dbReference>
<dbReference type="PROSITE" id="PS01124">
    <property type="entry name" value="HTH_ARAC_FAMILY_2"/>
    <property type="match status" value="1"/>
</dbReference>
<keyword evidence="1" id="KW-0805">Transcription regulation</keyword>
<evidence type="ECO:0000256" key="4">
    <source>
        <dbReference type="ARBA" id="ARBA00023163"/>
    </source>
</evidence>
<comment type="caution">
    <text evidence="6">The sequence shown here is derived from an EMBL/GenBank/DDBJ whole genome shotgun (WGS) entry which is preliminary data.</text>
</comment>
<keyword evidence="4" id="KW-0804">Transcription</keyword>
<keyword evidence="7" id="KW-1185">Reference proteome</keyword>
<dbReference type="Gene3D" id="1.10.10.60">
    <property type="entry name" value="Homeodomain-like"/>
    <property type="match status" value="1"/>
</dbReference>
<accession>A0ABX5IZH4</accession>
<dbReference type="InterPro" id="IPR018062">
    <property type="entry name" value="HTH_AraC-typ_CS"/>
</dbReference>
<reference evidence="6 7" key="1">
    <citation type="submission" date="2018-03" db="EMBL/GenBank/DDBJ databases">
        <authorList>
            <person name="Zhou J."/>
            <person name="Li X."/>
            <person name="Xue M."/>
            <person name="Yin J."/>
        </authorList>
    </citation>
    <scope>NUCLEOTIDE SEQUENCE [LARGE SCALE GENOMIC DNA]</scope>
    <source>
        <strain evidence="6 7">SYSU ZJ2214</strain>
    </source>
</reference>
<evidence type="ECO:0000256" key="3">
    <source>
        <dbReference type="ARBA" id="ARBA00023159"/>
    </source>
</evidence>
<dbReference type="PROSITE" id="PS00041">
    <property type="entry name" value="HTH_ARAC_FAMILY_1"/>
    <property type="match status" value="1"/>
</dbReference>
<dbReference type="InterPro" id="IPR014710">
    <property type="entry name" value="RmlC-like_jellyroll"/>
</dbReference>
<dbReference type="Proteomes" id="UP000241895">
    <property type="component" value="Unassembled WGS sequence"/>
</dbReference>
<proteinExistence type="predicted"/>
<sequence length="368" mass="40761">MPPAGLVDGYQALASPRVVTPKMPDKLPSPLIQRRRLLPGIPGSTRVKTSAQPRRLARKTVMPPRIAATFSRYLRDPRMPQVEARRVRGGHRLSHAPHSHDTHSLGAIVQGHSSFLNRHRTLEVRQGDVVLINPGDVHACNALSERDWGYDMLYLDSAWLTERCGLDGDDGAVFSALTTQDAHLHQAIRVATGALADGDASLLERETVLERLAERLTGLLDLPAQGEAEHGAPPERLVRAWERLHDDWQQELRLDDLCAAAECRATSLISGFRRHYATTPHAALIDLRVRHARQRLRRGDPIAAVANDCGFADQAHLQRTFKKLLATTPGHYIQGQMLGHMQGQMPGPLKGQMPGPLKGQIQHLEQRA</sequence>
<dbReference type="InterPro" id="IPR037923">
    <property type="entry name" value="HTH-like"/>
</dbReference>
<evidence type="ECO:0000259" key="5">
    <source>
        <dbReference type="PROSITE" id="PS01124"/>
    </source>
</evidence>
<dbReference type="InterPro" id="IPR003313">
    <property type="entry name" value="AraC-bd"/>
</dbReference>
<feature type="domain" description="HTH araC/xylS-type" evidence="5">
    <location>
        <begin position="238"/>
        <end position="335"/>
    </location>
</feature>
<dbReference type="EMBL" id="PXNS01000005">
    <property type="protein sequence ID" value="PTL94873.1"/>
    <property type="molecule type" value="Genomic_DNA"/>
</dbReference>
<dbReference type="SUPFAM" id="SSF51215">
    <property type="entry name" value="Regulatory protein AraC"/>
    <property type="match status" value="1"/>
</dbReference>
<protein>
    <submittedName>
        <fullName evidence="6">AraC family transcriptional regulator</fullName>
    </submittedName>
</protein>
<dbReference type="InterPro" id="IPR009057">
    <property type="entry name" value="Homeodomain-like_sf"/>
</dbReference>
<dbReference type="PANTHER" id="PTHR46796">
    <property type="entry name" value="HTH-TYPE TRANSCRIPTIONAL ACTIVATOR RHAS-RELATED"/>
    <property type="match status" value="1"/>
</dbReference>
<dbReference type="Pfam" id="PF12833">
    <property type="entry name" value="HTH_18"/>
    <property type="match status" value="1"/>
</dbReference>
<evidence type="ECO:0000313" key="6">
    <source>
        <dbReference type="EMBL" id="PTL94873.1"/>
    </source>
</evidence>
<dbReference type="Gene3D" id="2.60.120.10">
    <property type="entry name" value="Jelly Rolls"/>
    <property type="match status" value="1"/>
</dbReference>
<evidence type="ECO:0000256" key="2">
    <source>
        <dbReference type="ARBA" id="ARBA00023125"/>
    </source>
</evidence>
<evidence type="ECO:0000256" key="1">
    <source>
        <dbReference type="ARBA" id="ARBA00023015"/>
    </source>
</evidence>
<name>A0ABX5IZH4_9GAMM</name>
<organism evidence="6 7">
    <name type="scientific">Halomonas litopenaei</name>
    <dbReference type="NCBI Taxonomy" id="2109328"/>
    <lineage>
        <taxon>Bacteria</taxon>
        <taxon>Pseudomonadati</taxon>
        <taxon>Pseudomonadota</taxon>
        <taxon>Gammaproteobacteria</taxon>
        <taxon>Oceanospirillales</taxon>
        <taxon>Halomonadaceae</taxon>
        <taxon>Halomonas</taxon>
    </lineage>
</organism>
<dbReference type="InterPro" id="IPR018060">
    <property type="entry name" value="HTH_AraC"/>
</dbReference>
<dbReference type="SUPFAM" id="SSF46689">
    <property type="entry name" value="Homeodomain-like"/>
    <property type="match status" value="1"/>
</dbReference>
<keyword evidence="3" id="KW-0010">Activator</keyword>
<evidence type="ECO:0000313" key="7">
    <source>
        <dbReference type="Proteomes" id="UP000241895"/>
    </source>
</evidence>
<dbReference type="InterPro" id="IPR050204">
    <property type="entry name" value="AraC_XylS_family_regulators"/>
</dbReference>
<dbReference type="Pfam" id="PF02311">
    <property type="entry name" value="AraC_binding"/>
    <property type="match status" value="1"/>
</dbReference>